<dbReference type="EMBL" id="GGEC01083353">
    <property type="protein sequence ID" value="MBX63837.1"/>
    <property type="molecule type" value="Transcribed_RNA"/>
</dbReference>
<accession>A0A2P2QA75</accession>
<evidence type="ECO:0000313" key="1">
    <source>
        <dbReference type="EMBL" id="MBX63837.1"/>
    </source>
</evidence>
<proteinExistence type="predicted"/>
<sequence length="19" mass="2325">MFLRVVMVRNFLIAGLWCR</sequence>
<protein>
    <submittedName>
        <fullName evidence="1">Uncharacterized protein</fullName>
    </submittedName>
</protein>
<reference evidence="1" key="1">
    <citation type="submission" date="2018-02" db="EMBL/GenBank/DDBJ databases">
        <title>Rhizophora mucronata_Transcriptome.</title>
        <authorList>
            <person name="Meera S.P."/>
            <person name="Sreeshan A."/>
            <person name="Augustine A."/>
        </authorList>
    </citation>
    <scope>NUCLEOTIDE SEQUENCE</scope>
    <source>
        <tissue evidence="1">Leaf</tissue>
    </source>
</reference>
<dbReference type="AlphaFoldDB" id="A0A2P2QA75"/>
<name>A0A2P2QA75_RHIMU</name>
<organism evidence="1">
    <name type="scientific">Rhizophora mucronata</name>
    <name type="common">Asiatic mangrove</name>
    <dbReference type="NCBI Taxonomy" id="61149"/>
    <lineage>
        <taxon>Eukaryota</taxon>
        <taxon>Viridiplantae</taxon>
        <taxon>Streptophyta</taxon>
        <taxon>Embryophyta</taxon>
        <taxon>Tracheophyta</taxon>
        <taxon>Spermatophyta</taxon>
        <taxon>Magnoliopsida</taxon>
        <taxon>eudicotyledons</taxon>
        <taxon>Gunneridae</taxon>
        <taxon>Pentapetalae</taxon>
        <taxon>rosids</taxon>
        <taxon>fabids</taxon>
        <taxon>Malpighiales</taxon>
        <taxon>Rhizophoraceae</taxon>
        <taxon>Rhizophora</taxon>
    </lineage>
</organism>